<organism evidence="1 2">
    <name type="scientific">Theobroma cacao</name>
    <name type="common">Cacao</name>
    <name type="synonym">Cocoa</name>
    <dbReference type="NCBI Taxonomy" id="3641"/>
    <lineage>
        <taxon>Eukaryota</taxon>
        <taxon>Viridiplantae</taxon>
        <taxon>Streptophyta</taxon>
        <taxon>Embryophyta</taxon>
        <taxon>Tracheophyta</taxon>
        <taxon>Spermatophyta</taxon>
        <taxon>Magnoliopsida</taxon>
        <taxon>eudicotyledons</taxon>
        <taxon>Gunneridae</taxon>
        <taxon>Pentapetalae</taxon>
        <taxon>rosids</taxon>
        <taxon>malvids</taxon>
        <taxon>Malvales</taxon>
        <taxon>Malvaceae</taxon>
        <taxon>Byttnerioideae</taxon>
        <taxon>Theobroma</taxon>
    </lineage>
</organism>
<keyword evidence="2" id="KW-1185">Reference proteome</keyword>
<reference evidence="1 2" key="1">
    <citation type="journal article" date="2013" name="Genome Biol.">
        <title>The genome sequence of the most widely cultivated cacao type and its use to identify candidate genes regulating pod color.</title>
        <authorList>
            <person name="Motamayor J.C."/>
            <person name="Mockaitis K."/>
            <person name="Schmutz J."/>
            <person name="Haiminen N."/>
            <person name="Iii D.L."/>
            <person name="Cornejo O."/>
            <person name="Findley S.D."/>
            <person name="Zheng P."/>
            <person name="Utro F."/>
            <person name="Royaert S."/>
            <person name="Saski C."/>
            <person name="Jenkins J."/>
            <person name="Podicheti R."/>
            <person name="Zhao M."/>
            <person name="Scheffler B.E."/>
            <person name="Stack J.C."/>
            <person name="Feltus F.A."/>
            <person name="Mustiga G.M."/>
            <person name="Amores F."/>
            <person name="Phillips W."/>
            <person name="Marelli J.P."/>
            <person name="May G.D."/>
            <person name="Shapiro H."/>
            <person name="Ma J."/>
            <person name="Bustamante C.D."/>
            <person name="Schnell R.J."/>
            <person name="Main D."/>
            <person name="Gilbert D."/>
            <person name="Parida L."/>
            <person name="Kuhn D.N."/>
        </authorList>
    </citation>
    <scope>NUCLEOTIDE SEQUENCE [LARGE SCALE GENOMIC DNA]</scope>
    <source>
        <strain evidence="2">cv. Matina 1-6</strain>
    </source>
</reference>
<dbReference type="AlphaFoldDB" id="A0A061FS99"/>
<protein>
    <submittedName>
        <fullName evidence="1">Uncharacterized protein</fullName>
    </submittedName>
</protein>
<sequence>MSVVPCLLMPWMNKTHDFVSHSNALKIKVGKVSRQHVSVCLGTSGFLDPFFKKKNHLIEHP</sequence>
<name>A0A061FS99_THECC</name>
<evidence type="ECO:0000313" key="2">
    <source>
        <dbReference type="Proteomes" id="UP000026915"/>
    </source>
</evidence>
<accession>A0A061FS99</accession>
<gene>
    <name evidence="1" type="ORF">TCM_045091</name>
</gene>
<evidence type="ECO:0000313" key="1">
    <source>
        <dbReference type="EMBL" id="EOY19763.1"/>
    </source>
</evidence>
<dbReference type="Gramene" id="EOY19763">
    <property type="protein sequence ID" value="EOY19763"/>
    <property type="gene ID" value="TCM_045091"/>
</dbReference>
<dbReference type="EMBL" id="CM001888">
    <property type="protein sequence ID" value="EOY19763.1"/>
    <property type="molecule type" value="Genomic_DNA"/>
</dbReference>
<dbReference type="Proteomes" id="UP000026915">
    <property type="component" value="Chromosome 10"/>
</dbReference>
<dbReference type="HOGENOM" id="CLU_2927275_0_0_1"/>
<dbReference type="InParanoid" id="A0A061FS99"/>
<proteinExistence type="predicted"/>